<comment type="caution">
    <text evidence="1">The sequence shown here is derived from an EMBL/GenBank/DDBJ whole genome shotgun (WGS) entry which is preliminary data.</text>
</comment>
<accession>A0A5C6DPQ5</accession>
<reference evidence="1 2" key="1">
    <citation type="submission" date="2019-02" db="EMBL/GenBank/DDBJ databases">
        <title>Deep-cultivation of Planctomycetes and their phenomic and genomic characterization uncovers novel biology.</title>
        <authorList>
            <person name="Wiegand S."/>
            <person name="Jogler M."/>
            <person name="Boedeker C."/>
            <person name="Pinto D."/>
            <person name="Vollmers J."/>
            <person name="Rivas-Marin E."/>
            <person name="Kohn T."/>
            <person name="Peeters S.H."/>
            <person name="Heuer A."/>
            <person name="Rast P."/>
            <person name="Oberbeckmann S."/>
            <person name="Bunk B."/>
            <person name="Jeske O."/>
            <person name="Meyerdierks A."/>
            <person name="Storesund J.E."/>
            <person name="Kallscheuer N."/>
            <person name="Luecker S."/>
            <person name="Lage O.M."/>
            <person name="Pohl T."/>
            <person name="Merkel B.J."/>
            <person name="Hornburger P."/>
            <person name="Mueller R.-W."/>
            <person name="Bruemmer F."/>
            <person name="Labrenz M."/>
            <person name="Spormann A.M."/>
            <person name="Op Den Camp H."/>
            <person name="Overmann J."/>
            <person name="Amann R."/>
            <person name="Jetten M.S.M."/>
            <person name="Mascher T."/>
            <person name="Medema M.H."/>
            <person name="Devos D.P."/>
            <person name="Kaster A.-K."/>
            <person name="Ovreas L."/>
            <person name="Rohde M."/>
            <person name="Galperin M.Y."/>
            <person name="Jogler C."/>
        </authorList>
    </citation>
    <scope>NUCLEOTIDE SEQUENCE [LARGE SCALE GENOMIC DNA]</scope>
    <source>
        <strain evidence="1 2">Q31b</strain>
    </source>
</reference>
<dbReference type="RefSeq" id="WP_261343882.1">
    <property type="nucleotide sequence ID" value="NZ_SJPY01000008.1"/>
</dbReference>
<protein>
    <submittedName>
        <fullName evidence="1">Uncharacterized protein</fullName>
    </submittedName>
</protein>
<gene>
    <name evidence="1" type="ORF">Q31b_50310</name>
</gene>
<evidence type="ECO:0000313" key="1">
    <source>
        <dbReference type="EMBL" id="TWU36749.1"/>
    </source>
</evidence>
<evidence type="ECO:0000313" key="2">
    <source>
        <dbReference type="Proteomes" id="UP000315471"/>
    </source>
</evidence>
<sequence length="40" mass="4250">MIHTWHFGGDEPSDEPQSATSVYSVVSVNLADAVIVGVPH</sequence>
<organism evidence="1 2">
    <name type="scientific">Novipirellula aureliae</name>
    <dbReference type="NCBI Taxonomy" id="2527966"/>
    <lineage>
        <taxon>Bacteria</taxon>
        <taxon>Pseudomonadati</taxon>
        <taxon>Planctomycetota</taxon>
        <taxon>Planctomycetia</taxon>
        <taxon>Pirellulales</taxon>
        <taxon>Pirellulaceae</taxon>
        <taxon>Novipirellula</taxon>
    </lineage>
</organism>
<proteinExistence type="predicted"/>
<keyword evidence="2" id="KW-1185">Reference proteome</keyword>
<dbReference type="AlphaFoldDB" id="A0A5C6DPQ5"/>
<dbReference type="EMBL" id="SJPY01000008">
    <property type="protein sequence ID" value="TWU36749.1"/>
    <property type="molecule type" value="Genomic_DNA"/>
</dbReference>
<name>A0A5C6DPQ5_9BACT</name>
<dbReference type="Proteomes" id="UP000315471">
    <property type="component" value="Unassembled WGS sequence"/>
</dbReference>